<proteinExistence type="predicted"/>
<organism evidence="2 3">
    <name type="scientific">Halomarina oriensis</name>
    <dbReference type="NCBI Taxonomy" id="671145"/>
    <lineage>
        <taxon>Archaea</taxon>
        <taxon>Methanobacteriati</taxon>
        <taxon>Methanobacteriota</taxon>
        <taxon>Stenosarchaea group</taxon>
        <taxon>Halobacteria</taxon>
        <taxon>Halobacteriales</taxon>
        <taxon>Natronomonadaceae</taxon>
        <taxon>Halomarina</taxon>
    </lineage>
</organism>
<dbReference type="EMBL" id="WSZK01000015">
    <property type="protein sequence ID" value="MWG34358.1"/>
    <property type="molecule type" value="Genomic_DNA"/>
</dbReference>
<keyword evidence="1" id="KW-0812">Transmembrane</keyword>
<keyword evidence="2" id="KW-0378">Hydrolase</keyword>
<feature type="transmembrane region" description="Helical" evidence="1">
    <location>
        <begin position="153"/>
        <end position="170"/>
    </location>
</feature>
<keyword evidence="1" id="KW-0472">Membrane</keyword>
<gene>
    <name evidence="2" type="ORF">GQS65_07610</name>
</gene>
<reference evidence="2 3" key="1">
    <citation type="submission" date="2019-12" db="EMBL/GenBank/DDBJ databases">
        <title>Halocatena pleomorpha gen. nov. sp. nov., an extremely halophilic archaeon of family Halobacteriaceae isolated from saltpan soil.</title>
        <authorList>
            <person name="Pal Y."/>
            <person name="Verma A."/>
            <person name="Krishnamurthi S."/>
            <person name="Kumar P."/>
        </authorList>
    </citation>
    <scope>NUCLEOTIDE SEQUENCE [LARGE SCALE GENOMIC DNA]</scope>
    <source>
        <strain evidence="2 3">JCM 16495</strain>
    </source>
</reference>
<name>A0A6B0GRQ7_9EURY</name>
<sequence length="211" mass="22095">MVMTHVLVGIVLGVVATLFVPAATPVAVLAGALGGLAPDLDLYVGHRRTLHFPVYGPLLAAGAVALAFLSPSVELVALAVFFAAVGTHAAMDVLGGGLELRPWQATSERAVYSHFHGRWLRPRRLVPYDGAPADLALAALVAAPALLVGDGPVALAVAGLLAIATGYTLLRRRLAEYWARLAHLVPPAFVEYLPARFAVVHRTHGSPPSDD</sequence>
<evidence type="ECO:0000313" key="3">
    <source>
        <dbReference type="Proteomes" id="UP000451471"/>
    </source>
</evidence>
<protein>
    <submittedName>
        <fullName evidence="2">Metal-dependent hydrolase</fullName>
    </submittedName>
</protein>
<feature type="transmembrane region" description="Helical" evidence="1">
    <location>
        <begin position="54"/>
        <end position="85"/>
    </location>
</feature>
<dbReference type="AlphaFoldDB" id="A0A6B0GRQ7"/>
<keyword evidence="1" id="KW-1133">Transmembrane helix</keyword>
<keyword evidence="3" id="KW-1185">Reference proteome</keyword>
<accession>A0A6B0GRQ7</accession>
<dbReference type="Proteomes" id="UP000451471">
    <property type="component" value="Unassembled WGS sequence"/>
</dbReference>
<dbReference type="GO" id="GO:0016787">
    <property type="term" value="F:hydrolase activity"/>
    <property type="evidence" value="ECO:0007669"/>
    <property type="project" value="UniProtKB-KW"/>
</dbReference>
<evidence type="ECO:0000313" key="2">
    <source>
        <dbReference type="EMBL" id="MWG34358.1"/>
    </source>
</evidence>
<evidence type="ECO:0000256" key="1">
    <source>
        <dbReference type="SAM" id="Phobius"/>
    </source>
</evidence>
<comment type="caution">
    <text evidence="2">The sequence shown here is derived from an EMBL/GenBank/DDBJ whole genome shotgun (WGS) entry which is preliminary data.</text>
</comment>